<dbReference type="PANTHER" id="PTHR34216">
    <property type="match status" value="1"/>
</dbReference>
<accession>A0A4Y9LIF0</accession>
<dbReference type="InterPro" id="IPR051398">
    <property type="entry name" value="Polysacch_Deacetylase"/>
</dbReference>
<evidence type="ECO:0000256" key="2">
    <source>
        <dbReference type="ARBA" id="ARBA00004613"/>
    </source>
</evidence>
<keyword evidence="5" id="KW-0732">Signal</keyword>
<dbReference type="AlphaFoldDB" id="A0A4Y9LIF0"/>
<organism evidence="8 9">
    <name type="scientific">Bradyrhizobium niftali</name>
    <dbReference type="NCBI Taxonomy" id="2560055"/>
    <lineage>
        <taxon>Bacteria</taxon>
        <taxon>Pseudomonadati</taxon>
        <taxon>Pseudomonadota</taxon>
        <taxon>Alphaproteobacteria</taxon>
        <taxon>Hyphomicrobiales</taxon>
        <taxon>Nitrobacteraceae</taxon>
        <taxon>Bradyrhizobium</taxon>
    </lineage>
</organism>
<evidence type="ECO:0000259" key="7">
    <source>
        <dbReference type="PROSITE" id="PS51677"/>
    </source>
</evidence>
<dbReference type="Pfam" id="PF01522">
    <property type="entry name" value="Polysacc_deac_1"/>
    <property type="match status" value="2"/>
</dbReference>
<dbReference type="GO" id="GO:0005975">
    <property type="term" value="P:carbohydrate metabolic process"/>
    <property type="evidence" value="ECO:0007669"/>
    <property type="project" value="InterPro"/>
</dbReference>
<reference evidence="8 9" key="1">
    <citation type="submission" date="2019-03" db="EMBL/GenBank/DDBJ databases">
        <title>Bradyrhizobium diversity isolated from nodules of Chamaecrista fasciculata.</title>
        <authorList>
            <person name="Klepa M.S."/>
            <person name="Urquiaga M.O."/>
            <person name="Hungria M."/>
            <person name="Delamuta J.R."/>
        </authorList>
    </citation>
    <scope>NUCLEOTIDE SEQUENCE [LARGE SCALE GENOMIC DNA]</scope>
    <source>
        <strain evidence="8 9">CNPSo 3448</strain>
    </source>
</reference>
<dbReference type="InterPro" id="IPR011330">
    <property type="entry name" value="Glyco_hydro/deAcase_b/a-brl"/>
</dbReference>
<keyword evidence="9" id="KW-1185">Reference proteome</keyword>
<evidence type="ECO:0000256" key="6">
    <source>
        <dbReference type="ARBA" id="ARBA00032976"/>
    </source>
</evidence>
<dbReference type="RefSeq" id="WP_135177744.1">
    <property type="nucleotide sequence ID" value="NZ_SPQT01000025.1"/>
</dbReference>
<dbReference type="PANTHER" id="PTHR34216:SF3">
    <property type="entry name" value="POLY-BETA-1,6-N-ACETYL-D-GLUCOSAMINE N-DEACETYLASE"/>
    <property type="match status" value="1"/>
</dbReference>
<gene>
    <name evidence="8" type="ORF">E4K65_33380</name>
</gene>
<comment type="similarity">
    <text evidence="3">Belongs to the polysaccharide deacetylase family.</text>
</comment>
<dbReference type="OrthoDB" id="9814639at2"/>
<dbReference type="EMBL" id="SPQT01000025">
    <property type="protein sequence ID" value="TFV43125.1"/>
    <property type="molecule type" value="Genomic_DNA"/>
</dbReference>
<evidence type="ECO:0000313" key="8">
    <source>
        <dbReference type="EMBL" id="TFV43125.1"/>
    </source>
</evidence>
<dbReference type="GO" id="GO:0016810">
    <property type="term" value="F:hydrolase activity, acting on carbon-nitrogen (but not peptide) bonds"/>
    <property type="evidence" value="ECO:0007669"/>
    <property type="project" value="InterPro"/>
</dbReference>
<name>A0A4Y9LIF0_9BRAD</name>
<dbReference type="GO" id="GO:0005576">
    <property type="term" value="C:extracellular region"/>
    <property type="evidence" value="ECO:0007669"/>
    <property type="project" value="UniProtKB-SubCell"/>
</dbReference>
<evidence type="ECO:0000313" key="9">
    <source>
        <dbReference type="Proteomes" id="UP000297966"/>
    </source>
</evidence>
<evidence type="ECO:0000256" key="3">
    <source>
        <dbReference type="ARBA" id="ARBA00010973"/>
    </source>
</evidence>
<sequence length="323" mass="36848">MTLQPLRSLKRSIGRRIFGADPIILMYHRVADIPVDPWGLAVHPARFEQQIARLRRLRRVVHLHELLDLERRRAPSDKPLAAVTFDDGYHDVYSNARPVLQRLDCPMTLFVTTGIIGTDREFWWDAVARVFLEIEHLPESLTLDIAGKECHWTVPPASDHQARDRIFREVWGRLRVLPHEVLTKLLAGIGEWSSCDLVAREMHRAMTAPEVRNISDGLITIGAHTLTHPTLPAHSADVQFREIAESRRACEKLAGTRVRTFAYPFGDHSDTTVRAVREAGFDLACTVDARSVRRNAEPLTLPRIYVGDWKGDEFEKRIEDPSL</sequence>
<proteinExistence type="inferred from homology"/>
<dbReference type="SUPFAM" id="SSF88713">
    <property type="entry name" value="Glycoside hydrolase/deacetylase"/>
    <property type="match status" value="1"/>
</dbReference>
<dbReference type="InterPro" id="IPR002509">
    <property type="entry name" value="NODB_dom"/>
</dbReference>
<comment type="subcellular location">
    <subcellularLocation>
        <location evidence="2">Secreted</location>
    </subcellularLocation>
</comment>
<evidence type="ECO:0000256" key="5">
    <source>
        <dbReference type="ARBA" id="ARBA00022729"/>
    </source>
</evidence>
<evidence type="ECO:0000256" key="1">
    <source>
        <dbReference type="ARBA" id="ARBA00003236"/>
    </source>
</evidence>
<comment type="function">
    <text evidence="1">Is involved in generating a small heat-stable compound (Nod), an acylated oligomer of N-acetylglucosamine, that stimulates mitosis in various plant protoplasts.</text>
</comment>
<feature type="domain" description="NodB homology" evidence="7">
    <location>
        <begin position="79"/>
        <end position="323"/>
    </location>
</feature>
<evidence type="ECO:0000256" key="4">
    <source>
        <dbReference type="ARBA" id="ARBA00020071"/>
    </source>
</evidence>
<comment type="caution">
    <text evidence="8">The sequence shown here is derived from an EMBL/GenBank/DDBJ whole genome shotgun (WGS) entry which is preliminary data.</text>
</comment>
<dbReference type="Proteomes" id="UP000297966">
    <property type="component" value="Unassembled WGS sequence"/>
</dbReference>
<protein>
    <recommendedName>
        <fullName evidence="4">Chitooligosaccharide deacetylase</fullName>
    </recommendedName>
    <alternativeName>
        <fullName evidence="6">Nodulation protein B</fullName>
    </alternativeName>
</protein>
<dbReference type="PROSITE" id="PS51677">
    <property type="entry name" value="NODB"/>
    <property type="match status" value="1"/>
</dbReference>
<dbReference type="CDD" id="cd10918">
    <property type="entry name" value="CE4_NodB_like_5s_6s"/>
    <property type="match status" value="1"/>
</dbReference>
<dbReference type="Gene3D" id="3.20.20.370">
    <property type="entry name" value="Glycoside hydrolase/deacetylase"/>
    <property type="match status" value="1"/>
</dbReference>